<dbReference type="Proteomes" id="UP000053105">
    <property type="component" value="Unassembled WGS sequence"/>
</dbReference>
<accession>A0A0N0BCX5</accession>
<evidence type="ECO:0000313" key="2">
    <source>
        <dbReference type="EMBL" id="KOX69348.1"/>
    </source>
</evidence>
<keyword evidence="3" id="KW-1185">Reference proteome</keyword>
<dbReference type="EMBL" id="KQ435894">
    <property type="protein sequence ID" value="KOX69348.1"/>
    <property type="molecule type" value="Genomic_DNA"/>
</dbReference>
<feature type="compositionally biased region" description="Basic and acidic residues" evidence="1">
    <location>
        <begin position="267"/>
        <end position="282"/>
    </location>
</feature>
<gene>
    <name evidence="2" type="ORF">WN51_06348</name>
</gene>
<reference evidence="2 3" key="1">
    <citation type="submission" date="2015-07" db="EMBL/GenBank/DDBJ databases">
        <title>The genome of Melipona quadrifasciata.</title>
        <authorList>
            <person name="Pan H."/>
            <person name="Kapheim K."/>
        </authorList>
    </citation>
    <scope>NUCLEOTIDE SEQUENCE [LARGE SCALE GENOMIC DNA]</scope>
    <source>
        <strain evidence="2">0111107301</strain>
        <tissue evidence="2">Whole body</tissue>
    </source>
</reference>
<feature type="region of interest" description="Disordered" evidence="1">
    <location>
        <begin position="260"/>
        <end position="293"/>
    </location>
</feature>
<organism evidence="2 3">
    <name type="scientific">Melipona quadrifasciata</name>
    <dbReference type="NCBI Taxonomy" id="166423"/>
    <lineage>
        <taxon>Eukaryota</taxon>
        <taxon>Metazoa</taxon>
        <taxon>Ecdysozoa</taxon>
        <taxon>Arthropoda</taxon>
        <taxon>Hexapoda</taxon>
        <taxon>Insecta</taxon>
        <taxon>Pterygota</taxon>
        <taxon>Neoptera</taxon>
        <taxon>Endopterygota</taxon>
        <taxon>Hymenoptera</taxon>
        <taxon>Apocrita</taxon>
        <taxon>Aculeata</taxon>
        <taxon>Apoidea</taxon>
        <taxon>Anthophila</taxon>
        <taxon>Apidae</taxon>
        <taxon>Melipona</taxon>
    </lineage>
</organism>
<dbReference type="AlphaFoldDB" id="A0A0N0BCX5"/>
<evidence type="ECO:0000313" key="3">
    <source>
        <dbReference type="Proteomes" id="UP000053105"/>
    </source>
</evidence>
<proteinExistence type="predicted"/>
<feature type="region of interest" description="Disordered" evidence="1">
    <location>
        <begin position="39"/>
        <end position="58"/>
    </location>
</feature>
<name>A0A0N0BCX5_9HYME</name>
<sequence length="958" mass="107803">MRENNICAFPKLLYPYNQELWYGVVNLWPVANSSPFRSTGLNQPVNKANRDRGGGESRVRPTLKKDVLAANALAAQSLEERNLLAIYAKLFFYGCVFIISHVRVTNVGMEDVKRYVNRSLQATGFFYNGQSTRESSASEATLVDNINYGEDSTCEFLKFLKEDLIFEPKEHTAPTELQKSLFFLQLKRLFITGGLITLGADIAARKPCSQQSEQQLDNSARTVAWVGCGDNSENGASSGATLMQRKLAIETGKSADMIVAQPTTASKFEKEKGREKAKKKERDEDDRQTEGERWKRDRTACISAMSLLYYYAHVIHRIKEWEMSGIHLRIMSLGFFLEHGVAAFHKRGLDLMEDSNLWKHYANSNALSRLSLRFMCEDVILTEHLEYFIPYILHKISSWEKKVVDAFRLGIISPRLIQWGDGSDSLPQTLVVATTRSPILAGFRTLLRLTSETLDAQPLAACASKRSQSRLIGEGNPTVRRVSKSQDMQARVRSLVTDVKTNSDTYVTAKKLKEFEGEHLKELDKNLDNIVRHKVPKRNCIVLSDLALDDIVRQKVPKRNILQHFAKISTFVRVNSQLNSIFCSIVDVKENSKGSVHLTQGDLEGSAKFTILTQFKLKLNLFSILSACIYFKKAYKEGEKWRTEENGGWKRGVEEGRKRMGAKGLQAANSRLICDLRIGFAGNSFTLYGALVCKCGRRNMCNISKAGHLPGLIRASVAAPVVAFEPPGHDLTPPTCYLLRIPDCFSSYAKHAKAPSSMLSFLARGKAVGSQACVKIEKCETQEYVNTVYRPANREELRKERNKDDTCPLLSVSILNSVFHFYSDNKTFDRLKPSQYYAVQTRLLFLIRNVNGNARQVQTVSGIRNPEDVENQVQPRARTAMVSSATSNLDVNSSVLVGLSYTLEVVGIFKENFCKVPFILKSRLDESVFNQTLKSGQQLFDRQKNSNRPDISDHSSTV</sequence>
<protein>
    <submittedName>
        <fullName evidence="2">Uncharacterized protein</fullName>
    </submittedName>
</protein>
<feature type="compositionally biased region" description="Basic and acidic residues" evidence="1">
    <location>
        <begin position="48"/>
        <end position="58"/>
    </location>
</feature>
<evidence type="ECO:0000256" key="1">
    <source>
        <dbReference type="SAM" id="MobiDB-lite"/>
    </source>
</evidence>